<evidence type="ECO:0000256" key="3">
    <source>
        <dbReference type="ARBA" id="ARBA00010031"/>
    </source>
</evidence>
<dbReference type="EMBL" id="JAULSW010000003">
    <property type="protein sequence ID" value="KAK3386761.1"/>
    <property type="molecule type" value="Genomic_DNA"/>
</dbReference>
<dbReference type="InterPro" id="IPR008427">
    <property type="entry name" value="Extracellular_membr_CFEM_dom"/>
</dbReference>
<keyword evidence="8" id="KW-0449">Lipoprotein</keyword>
<dbReference type="SMART" id="SM00747">
    <property type="entry name" value="CFEM"/>
    <property type="match status" value="1"/>
</dbReference>
<evidence type="ECO:0000256" key="1">
    <source>
        <dbReference type="ARBA" id="ARBA00004589"/>
    </source>
</evidence>
<evidence type="ECO:0000313" key="12">
    <source>
        <dbReference type="EMBL" id="KAK3386761.1"/>
    </source>
</evidence>
<dbReference type="GO" id="GO:0046872">
    <property type="term" value="F:metal ion binding"/>
    <property type="evidence" value="ECO:0007669"/>
    <property type="project" value="UniProtKB-UniRule"/>
</dbReference>
<keyword evidence="5" id="KW-0336">GPI-anchor</keyword>
<organism evidence="12 13">
    <name type="scientific">Podospora didyma</name>
    <dbReference type="NCBI Taxonomy" id="330526"/>
    <lineage>
        <taxon>Eukaryota</taxon>
        <taxon>Fungi</taxon>
        <taxon>Dikarya</taxon>
        <taxon>Ascomycota</taxon>
        <taxon>Pezizomycotina</taxon>
        <taxon>Sordariomycetes</taxon>
        <taxon>Sordariomycetidae</taxon>
        <taxon>Sordariales</taxon>
        <taxon>Podosporaceae</taxon>
        <taxon>Podospora</taxon>
    </lineage>
</organism>
<evidence type="ECO:0000313" key="13">
    <source>
        <dbReference type="Proteomes" id="UP001285441"/>
    </source>
</evidence>
<keyword evidence="5" id="KW-0325">Glycoprotein</keyword>
<keyword evidence="9" id="KW-0349">Heme</keyword>
<keyword evidence="7" id="KW-1015">Disulfide bond</keyword>
<gene>
    <name evidence="12" type="ORF">B0H63DRAFT_447670</name>
</gene>
<keyword evidence="6 10" id="KW-0732">Signal</keyword>
<feature type="binding site" description="axial binding residue" evidence="9">
    <location>
        <position position="65"/>
    </location>
    <ligand>
        <name>heme</name>
        <dbReference type="ChEBI" id="CHEBI:30413"/>
    </ligand>
    <ligandPart>
        <name>Fe</name>
        <dbReference type="ChEBI" id="CHEBI:18248"/>
    </ligandPart>
</feature>
<comment type="similarity">
    <text evidence="3">Belongs to the RBT5 family.</text>
</comment>
<keyword evidence="13" id="KW-1185">Reference proteome</keyword>
<feature type="chain" id="PRO_5041998500" description="CFEM domain-containing protein" evidence="10">
    <location>
        <begin position="18"/>
        <end position="118"/>
    </location>
</feature>
<comment type="caution">
    <text evidence="9">Lacks conserved residue(s) required for the propagation of feature annotation.</text>
</comment>
<reference evidence="12" key="2">
    <citation type="submission" date="2023-06" db="EMBL/GenBank/DDBJ databases">
        <authorList>
            <consortium name="Lawrence Berkeley National Laboratory"/>
            <person name="Haridas S."/>
            <person name="Hensen N."/>
            <person name="Bonometti L."/>
            <person name="Westerberg I."/>
            <person name="Brannstrom I.O."/>
            <person name="Guillou S."/>
            <person name="Cros-Aarteil S."/>
            <person name="Calhoun S."/>
            <person name="Kuo A."/>
            <person name="Mondo S."/>
            <person name="Pangilinan J."/>
            <person name="Riley R."/>
            <person name="LaButti K."/>
            <person name="Andreopoulos B."/>
            <person name="Lipzen A."/>
            <person name="Chen C."/>
            <person name="Yanf M."/>
            <person name="Daum C."/>
            <person name="Ng V."/>
            <person name="Clum A."/>
            <person name="Steindorff A."/>
            <person name="Ohm R."/>
            <person name="Martin F."/>
            <person name="Silar P."/>
            <person name="Natvig D."/>
            <person name="Lalanne C."/>
            <person name="Gautier V."/>
            <person name="Ament-velasquez S.L."/>
            <person name="Kruys A."/>
            <person name="Hutchinson M.I."/>
            <person name="Powell A.J."/>
            <person name="Barry K."/>
            <person name="Miller A.N."/>
            <person name="Grigoriev I.V."/>
            <person name="Debuchy R."/>
            <person name="Gladieux P."/>
            <person name="Thoren M.H."/>
            <person name="Johannesson H."/>
        </authorList>
    </citation>
    <scope>NUCLEOTIDE SEQUENCE</scope>
    <source>
        <strain evidence="12">CBS 232.78</strain>
    </source>
</reference>
<keyword evidence="9" id="KW-0408">Iron</keyword>
<keyword evidence="9" id="KW-0479">Metal-binding</keyword>
<evidence type="ECO:0000256" key="9">
    <source>
        <dbReference type="PROSITE-ProRule" id="PRU01356"/>
    </source>
</evidence>
<protein>
    <recommendedName>
        <fullName evidence="11">CFEM domain-containing protein</fullName>
    </recommendedName>
</protein>
<accession>A0AAE0NSA7</accession>
<evidence type="ECO:0000256" key="8">
    <source>
        <dbReference type="ARBA" id="ARBA00023288"/>
    </source>
</evidence>
<name>A0AAE0NSA7_9PEZI</name>
<feature type="signal peptide" evidence="10">
    <location>
        <begin position="1"/>
        <end position="17"/>
    </location>
</feature>
<dbReference type="AlphaFoldDB" id="A0AAE0NSA7"/>
<evidence type="ECO:0000259" key="11">
    <source>
        <dbReference type="PROSITE" id="PS52012"/>
    </source>
</evidence>
<evidence type="ECO:0000256" key="7">
    <source>
        <dbReference type="ARBA" id="ARBA00023157"/>
    </source>
</evidence>
<dbReference type="GO" id="GO:0005576">
    <property type="term" value="C:extracellular region"/>
    <property type="evidence" value="ECO:0007669"/>
    <property type="project" value="UniProtKB-SubCell"/>
</dbReference>
<dbReference type="GO" id="GO:0098552">
    <property type="term" value="C:side of membrane"/>
    <property type="evidence" value="ECO:0007669"/>
    <property type="project" value="UniProtKB-KW"/>
</dbReference>
<keyword evidence="5" id="KW-0472">Membrane</keyword>
<feature type="domain" description="CFEM" evidence="11">
    <location>
        <begin position="18"/>
        <end position="118"/>
    </location>
</feature>
<sequence length="118" mass="11385">MLSAALFLTAFSLLAAAAPQVTTDIPSQITAPPALPCSVASAMPSCGVPCIMSAAISIGCTTPMDFACQCSHAAAMQAAVMPCVASACGAQAPVVGSVANAICTACVSSVALPTPTPA</sequence>
<evidence type="ECO:0000256" key="2">
    <source>
        <dbReference type="ARBA" id="ARBA00004613"/>
    </source>
</evidence>
<dbReference type="Pfam" id="PF05730">
    <property type="entry name" value="CFEM"/>
    <property type="match status" value="1"/>
</dbReference>
<dbReference type="PROSITE" id="PS52012">
    <property type="entry name" value="CFEM"/>
    <property type="match status" value="1"/>
</dbReference>
<evidence type="ECO:0000256" key="4">
    <source>
        <dbReference type="ARBA" id="ARBA00022525"/>
    </source>
</evidence>
<dbReference type="Proteomes" id="UP001285441">
    <property type="component" value="Unassembled WGS sequence"/>
</dbReference>
<keyword evidence="4" id="KW-0964">Secreted</keyword>
<comment type="caution">
    <text evidence="12">The sequence shown here is derived from an EMBL/GenBank/DDBJ whole genome shotgun (WGS) entry which is preliminary data.</text>
</comment>
<evidence type="ECO:0000256" key="5">
    <source>
        <dbReference type="ARBA" id="ARBA00022622"/>
    </source>
</evidence>
<evidence type="ECO:0000256" key="10">
    <source>
        <dbReference type="SAM" id="SignalP"/>
    </source>
</evidence>
<comment type="subcellular location">
    <subcellularLocation>
        <location evidence="1">Membrane</location>
        <topology evidence="1">Lipid-anchor</topology>
        <topology evidence="1">GPI-anchor</topology>
    </subcellularLocation>
    <subcellularLocation>
        <location evidence="2">Secreted</location>
    </subcellularLocation>
</comment>
<evidence type="ECO:0000256" key="6">
    <source>
        <dbReference type="ARBA" id="ARBA00022729"/>
    </source>
</evidence>
<proteinExistence type="inferred from homology"/>
<reference evidence="12" key="1">
    <citation type="journal article" date="2023" name="Mol. Phylogenet. Evol.">
        <title>Genome-scale phylogeny and comparative genomics of the fungal order Sordariales.</title>
        <authorList>
            <person name="Hensen N."/>
            <person name="Bonometti L."/>
            <person name="Westerberg I."/>
            <person name="Brannstrom I.O."/>
            <person name="Guillou S."/>
            <person name="Cros-Aarteil S."/>
            <person name="Calhoun S."/>
            <person name="Haridas S."/>
            <person name="Kuo A."/>
            <person name="Mondo S."/>
            <person name="Pangilinan J."/>
            <person name="Riley R."/>
            <person name="LaButti K."/>
            <person name="Andreopoulos B."/>
            <person name="Lipzen A."/>
            <person name="Chen C."/>
            <person name="Yan M."/>
            <person name="Daum C."/>
            <person name="Ng V."/>
            <person name="Clum A."/>
            <person name="Steindorff A."/>
            <person name="Ohm R.A."/>
            <person name="Martin F."/>
            <person name="Silar P."/>
            <person name="Natvig D.O."/>
            <person name="Lalanne C."/>
            <person name="Gautier V."/>
            <person name="Ament-Velasquez S.L."/>
            <person name="Kruys A."/>
            <person name="Hutchinson M.I."/>
            <person name="Powell A.J."/>
            <person name="Barry K."/>
            <person name="Miller A.N."/>
            <person name="Grigoriev I.V."/>
            <person name="Debuchy R."/>
            <person name="Gladieux P."/>
            <person name="Hiltunen Thoren M."/>
            <person name="Johannesson H."/>
        </authorList>
    </citation>
    <scope>NUCLEOTIDE SEQUENCE</scope>
    <source>
        <strain evidence="12">CBS 232.78</strain>
    </source>
</reference>